<evidence type="ECO:0000256" key="4">
    <source>
        <dbReference type="ARBA" id="ARBA00022771"/>
    </source>
</evidence>
<dbReference type="PROSITE" id="PS50089">
    <property type="entry name" value="ZF_RING_2"/>
    <property type="match status" value="1"/>
</dbReference>
<feature type="domain" description="RING-type" evidence="11">
    <location>
        <begin position="12"/>
        <end position="53"/>
    </location>
</feature>
<reference evidence="12 13" key="1">
    <citation type="submission" date="2024-02" db="EMBL/GenBank/DDBJ databases">
        <authorList>
            <person name="Daric V."/>
            <person name="Darras S."/>
        </authorList>
    </citation>
    <scope>NUCLEOTIDE SEQUENCE [LARGE SCALE GENOMIC DNA]</scope>
</reference>
<dbReference type="SMART" id="SM00184">
    <property type="entry name" value="RING"/>
    <property type="match status" value="1"/>
</dbReference>
<evidence type="ECO:0000259" key="11">
    <source>
        <dbReference type="PROSITE" id="PS50089"/>
    </source>
</evidence>
<feature type="region of interest" description="Disordered" evidence="9">
    <location>
        <begin position="84"/>
        <end position="150"/>
    </location>
</feature>
<dbReference type="PRINTS" id="PR00499">
    <property type="entry name" value="P67PHOX"/>
</dbReference>
<evidence type="ECO:0000256" key="3">
    <source>
        <dbReference type="ARBA" id="ARBA00022723"/>
    </source>
</evidence>
<sequence length="827" mass="90141">MDTNLLNDLLECSVCLKPLDEQNKVLPCQHTFCKSCLFSIVKSHKELRCPECRVLVRHRVEDLPSNILLIRLLDGIKLQQVQTRVSSRTDVHETRRHSVEGVLSEPASKNSGDKDGGNKLSRHSDLIRPSSLHERAGSEPASNKVRITTPRPEAQAIFPYESAHPGDLSFAKGDTIHLLRKIDANWLSGECHGRTGVFPLSYVKIVHPLPIERPYCTALYDFESDQNEPDRDCIQFTKNDKILVIRKVDENWAEGMLKEKIGIFPLSFVKLSDEARLLIEDMSSPPEPKEENRSHRSGIIGAAARKLTSTKQGGKNAKKRHSFPTFLSDKNKDNSVPSTSYRHSMEFGLSSSTIESSSSNSSNPTFPPLKSEVPTTSASLPPLHTSLDARQTQKVDSQIVSSVVKTTEKLVPARTGTPKVQPPINVTTTSSSNSTALQIQKPADRSKPSERSSSSTKASAHTASKLVTPAKIVTASYTYQALKPDELDLIKGDSYCITEVCNDGWCRGTHVRSGKAGAFPGNYVSPKPVMVTAATKSSASSRSFGDPSSVSASGQLVPNRTYEQYRQQQQQKVNDANKSNLNPTTGQTNPIVHKTSPSASPRPTSAPIKTRPVPSKLVLPPKAGGPGNPRPSSSTAGAKSSVEKPSSIRSPPPRPVVPEVLKVRSDGQSSSNSNQARKTSPKSPASAVKPFVEEKARKRAVEKDRPRDRRNVLRNMISGGGKGKPKVPVLPATSSPQAGFSGSPSTDAHQSRPSSQNKPSPKPLTREKYYAIMNYPANGPEELNLKEGDLVIVHNRNLDGWCRGTHVSTGKTGHFPATFVERVTKDL</sequence>
<dbReference type="CDD" id="cd11787">
    <property type="entry name" value="SH3_SH3RF_2"/>
    <property type="match status" value="1"/>
</dbReference>
<keyword evidence="2 8" id="KW-0728">SH3 domain</keyword>
<name>A0ABP0FXL5_CLALP</name>
<dbReference type="Gene3D" id="3.30.40.10">
    <property type="entry name" value="Zinc/RING finger domain, C3HC4 (zinc finger)"/>
    <property type="match status" value="1"/>
</dbReference>
<gene>
    <name evidence="12" type="ORF">CVLEPA_LOCUS15322</name>
</gene>
<dbReference type="InterPro" id="IPR017907">
    <property type="entry name" value="Znf_RING_CS"/>
</dbReference>
<dbReference type="InterPro" id="IPR001452">
    <property type="entry name" value="SH3_domain"/>
</dbReference>
<keyword evidence="6" id="KW-0832">Ubl conjugation</keyword>
<dbReference type="InterPro" id="IPR018957">
    <property type="entry name" value="Znf_C3HC4_RING-type"/>
</dbReference>
<evidence type="ECO:0000256" key="1">
    <source>
        <dbReference type="ARBA" id="ARBA00008649"/>
    </source>
</evidence>
<dbReference type="PRINTS" id="PR00452">
    <property type="entry name" value="SH3DOMAIN"/>
</dbReference>
<dbReference type="InterPro" id="IPR013083">
    <property type="entry name" value="Znf_RING/FYVE/PHD"/>
</dbReference>
<evidence type="ECO:0000256" key="2">
    <source>
        <dbReference type="ARBA" id="ARBA00022443"/>
    </source>
</evidence>
<keyword evidence="5" id="KW-0862">Zinc</keyword>
<feature type="compositionally biased region" description="Polar residues" evidence="9">
    <location>
        <begin position="666"/>
        <end position="683"/>
    </location>
</feature>
<dbReference type="PANTHER" id="PTHR14167">
    <property type="entry name" value="SH3 DOMAIN-CONTAINING"/>
    <property type="match status" value="1"/>
</dbReference>
<keyword evidence="13" id="KW-1185">Reference proteome</keyword>
<evidence type="ECO:0000256" key="9">
    <source>
        <dbReference type="SAM" id="MobiDB-lite"/>
    </source>
</evidence>
<dbReference type="Gene3D" id="2.30.30.40">
    <property type="entry name" value="SH3 Domains"/>
    <property type="match status" value="4"/>
</dbReference>
<feature type="region of interest" description="Disordered" evidence="9">
    <location>
        <begin position="563"/>
        <end position="765"/>
    </location>
</feature>
<feature type="compositionally biased region" description="Low complexity" evidence="9">
    <location>
        <begin position="451"/>
        <end position="464"/>
    </location>
</feature>
<accession>A0ABP0FXL5</accession>
<comment type="caution">
    <text evidence="12">The sequence shown here is derived from an EMBL/GenBank/DDBJ whole genome shotgun (WGS) entry which is preliminary data.</text>
</comment>
<dbReference type="InterPro" id="IPR036028">
    <property type="entry name" value="SH3-like_dom_sf"/>
</dbReference>
<feature type="compositionally biased region" description="Polar residues" evidence="9">
    <location>
        <begin position="732"/>
        <end position="759"/>
    </location>
</feature>
<dbReference type="Pfam" id="PF14604">
    <property type="entry name" value="SH3_9"/>
    <property type="match status" value="1"/>
</dbReference>
<evidence type="ECO:0000256" key="5">
    <source>
        <dbReference type="ARBA" id="ARBA00022833"/>
    </source>
</evidence>
<proteinExistence type="inferred from homology"/>
<feature type="region of interest" description="Disordered" evidence="9">
    <location>
        <begin position="301"/>
        <end position="398"/>
    </location>
</feature>
<feature type="compositionally biased region" description="Polar residues" evidence="9">
    <location>
        <begin position="388"/>
        <end position="398"/>
    </location>
</feature>
<feature type="domain" description="SH3" evidence="10">
    <location>
        <begin position="468"/>
        <end position="529"/>
    </location>
</feature>
<feature type="compositionally biased region" description="Polar residues" evidence="9">
    <location>
        <begin position="563"/>
        <end position="590"/>
    </location>
</feature>
<dbReference type="PROSITE" id="PS00518">
    <property type="entry name" value="ZF_RING_1"/>
    <property type="match status" value="1"/>
</dbReference>
<feature type="compositionally biased region" description="Low complexity" evidence="9">
    <location>
        <begin position="595"/>
        <end position="607"/>
    </location>
</feature>
<evidence type="ECO:0000259" key="10">
    <source>
        <dbReference type="PROSITE" id="PS50002"/>
    </source>
</evidence>
<evidence type="ECO:0000256" key="7">
    <source>
        <dbReference type="PROSITE-ProRule" id="PRU00175"/>
    </source>
</evidence>
<dbReference type="SUPFAM" id="SSF57850">
    <property type="entry name" value="RING/U-box"/>
    <property type="match status" value="1"/>
</dbReference>
<feature type="region of interest" description="Disordered" evidence="9">
    <location>
        <begin position="413"/>
        <end position="464"/>
    </location>
</feature>
<evidence type="ECO:0000313" key="12">
    <source>
        <dbReference type="EMBL" id="CAK8684335.1"/>
    </source>
</evidence>
<evidence type="ECO:0000256" key="8">
    <source>
        <dbReference type="PROSITE-ProRule" id="PRU00192"/>
    </source>
</evidence>
<dbReference type="Pfam" id="PF00018">
    <property type="entry name" value="SH3_1"/>
    <property type="match status" value="3"/>
</dbReference>
<dbReference type="CDD" id="cd16750">
    <property type="entry name" value="RING-HC_SH3RF3"/>
    <property type="match status" value="1"/>
</dbReference>
<dbReference type="PANTHER" id="PTHR14167:SF51">
    <property type="entry name" value="RING-TYPE E3 UBIQUITIN TRANSFERASE"/>
    <property type="match status" value="1"/>
</dbReference>
<dbReference type="SMART" id="SM00326">
    <property type="entry name" value="SH3"/>
    <property type="match status" value="4"/>
</dbReference>
<evidence type="ECO:0000256" key="6">
    <source>
        <dbReference type="ARBA" id="ARBA00022843"/>
    </source>
</evidence>
<feature type="compositionally biased region" description="Low complexity" evidence="9">
    <location>
        <begin position="350"/>
        <end position="362"/>
    </location>
</feature>
<feature type="compositionally biased region" description="Basic and acidic residues" evidence="9">
    <location>
        <begin position="111"/>
        <end position="137"/>
    </location>
</feature>
<dbReference type="PROSITE" id="PS50002">
    <property type="entry name" value="SH3"/>
    <property type="match status" value="4"/>
</dbReference>
<dbReference type="InterPro" id="IPR050384">
    <property type="entry name" value="Endophilin_SH3RF"/>
</dbReference>
<feature type="compositionally biased region" description="Basic and acidic residues" evidence="9">
    <location>
        <begin position="691"/>
        <end position="711"/>
    </location>
</feature>
<dbReference type="InterPro" id="IPR028502">
    <property type="entry name" value="SH3RF3_RING-HC_Zfn"/>
</dbReference>
<feature type="domain" description="SH3" evidence="10">
    <location>
        <begin position="764"/>
        <end position="825"/>
    </location>
</feature>
<evidence type="ECO:0000313" key="13">
    <source>
        <dbReference type="Proteomes" id="UP001642483"/>
    </source>
</evidence>
<feature type="domain" description="SH3" evidence="10">
    <location>
        <begin position="149"/>
        <end position="208"/>
    </location>
</feature>
<organism evidence="12 13">
    <name type="scientific">Clavelina lepadiformis</name>
    <name type="common">Light-bulb sea squirt</name>
    <name type="synonym">Ascidia lepadiformis</name>
    <dbReference type="NCBI Taxonomy" id="159417"/>
    <lineage>
        <taxon>Eukaryota</taxon>
        <taxon>Metazoa</taxon>
        <taxon>Chordata</taxon>
        <taxon>Tunicata</taxon>
        <taxon>Ascidiacea</taxon>
        <taxon>Aplousobranchia</taxon>
        <taxon>Clavelinidae</taxon>
        <taxon>Clavelina</taxon>
    </lineage>
</organism>
<feature type="compositionally biased region" description="Basic and acidic residues" evidence="9">
    <location>
        <begin position="87"/>
        <end position="99"/>
    </location>
</feature>
<protein>
    <submittedName>
        <fullName evidence="12">Uncharacterized protein</fullName>
    </submittedName>
</protein>
<dbReference type="InterPro" id="IPR001841">
    <property type="entry name" value="Znf_RING"/>
</dbReference>
<dbReference type="SUPFAM" id="SSF50044">
    <property type="entry name" value="SH3-domain"/>
    <property type="match status" value="4"/>
</dbReference>
<keyword evidence="3" id="KW-0479">Metal-binding</keyword>
<feature type="domain" description="SH3" evidence="10">
    <location>
        <begin position="211"/>
        <end position="274"/>
    </location>
</feature>
<dbReference type="Pfam" id="PF00097">
    <property type="entry name" value="zf-C3HC4"/>
    <property type="match status" value="1"/>
</dbReference>
<dbReference type="Proteomes" id="UP001642483">
    <property type="component" value="Unassembled WGS sequence"/>
</dbReference>
<comment type="similarity">
    <text evidence="1">Belongs to the SH3RF family.</text>
</comment>
<keyword evidence="4 7" id="KW-0863">Zinc-finger</keyword>
<dbReference type="EMBL" id="CAWYQH010000097">
    <property type="protein sequence ID" value="CAK8684335.1"/>
    <property type="molecule type" value="Genomic_DNA"/>
</dbReference>